<dbReference type="EC" id="3.1.3.-" evidence="2"/>
<dbReference type="CDD" id="cd02612">
    <property type="entry name" value="HAD_PGPPase"/>
    <property type="match status" value="1"/>
</dbReference>
<dbReference type="Proteomes" id="UP001430647">
    <property type="component" value="Unassembled WGS sequence"/>
</dbReference>
<organism evidence="2">
    <name type="scientific">Xanthomonas indica</name>
    <dbReference type="NCBI Taxonomy" id="2912242"/>
    <lineage>
        <taxon>Bacteria</taxon>
        <taxon>Pseudomonadati</taxon>
        <taxon>Pseudomonadota</taxon>
        <taxon>Gammaproteobacteria</taxon>
        <taxon>Lysobacterales</taxon>
        <taxon>Lysobacteraceae</taxon>
        <taxon>Xanthomonas</taxon>
    </lineage>
</organism>
<reference evidence="1 3" key="1">
    <citation type="journal article" date="2022" name="Curr. Microbiol.">
        <title>Xanthomonas indica sp. nov., a Novel Member of Non-Pathogenic Xanthomonas Community from Healthy Rice Seeds.</title>
        <authorList>
            <person name="Rana R."/>
            <person name="Madhavan V.N."/>
            <person name="Saroha T."/>
            <person name="Bansal K."/>
            <person name="Kaur A."/>
            <person name="Sonti R.V."/>
            <person name="Patel H.K."/>
            <person name="Patil P.B."/>
        </authorList>
    </citation>
    <scope>NUCLEOTIDE SEQUENCE [LARGE SCALE GENOMIC DNA]</scope>
    <source>
        <strain evidence="1 3">PPL560</strain>
    </source>
</reference>
<dbReference type="PANTHER" id="PTHR43344:SF14">
    <property type="entry name" value="HAD-IB FAMILY HYDROLASE"/>
    <property type="match status" value="1"/>
</dbReference>
<dbReference type="GO" id="GO:0036424">
    <property type="term" value="F:L-phosphoserine phosphatase activity"/>
    <property type="evidence" value="ECO:0007669"/>
    <property type="project" value="TreeGrafter"/>
</dbReference>
<evidence type="ECO:0000313" key="3">
    <source>
        <dbReference type="Proteomes" id="UP001430647"/>
    </source>
</evidence>
<accession>A0AAU8IAM1</accession>
<dbReference type="InterPro" id="IPR006385">
    <property type="entry name" value="HAD_hydro_SerB1"/>
</dbReference>
<reference evidence="1" key="2">
    <citation type="submission" date="2022-01" db="EMBL/GenBank/DDBJ databases">
        <authorList>
            <person name="Rana R."/>
            <person name="Patil P.B."/>
        </authorList>
    </citation>
    <scope>NUCLEOTIDE SEQUENCE</scope>
    <source>
        <strain evidence="1">PPL560</strain>
    </source>
</reference>
<dbReference type="InterPro" id="IPR050582">
    <property type="entry name" value="HAD-like_SerB"/>
</dbReference>
<proteinExistence type="predicted"/>
<dbReference type="GO" id="GO:0005737">
    <property type="term" value="C:cytoplasm"/>
    <property type="evidence" value="ECO:0007669"/>
    <property type="project" value="TreeGrafter"/>
</dbReference>
<evidence type="ECO:0000313" key="2">
    <source>
        <dbReference type="EMBL" id="XCI82350.1"/>
    </source>
</evidence>
<dbReference type="EMBL" id="CP131914">
    <property type="protein sequence ID" value="XCI82350.1"/>
    <property type="molecule type" value="Genomic_DNA"/>
</dbReference>
<dbReference type="Pfam" id="PF12710">
    <property type="entry name" value="HAD"/>
    <property type="match status" value="1"/>
</dbReference>
<sequence length="200" mass="22722">MPNPQSLALFDFDHTVTTTDTYSGFLRRVATPAQQATARWTVGPWLAGYRLGLVSAAALRTRVTRLVFAGRDAEDIARQAEHYAQEALPLVLRPDMLQRIAWHQAQGHAVAVVSGSLDLYLRPWCTQHGLHVICNRLDVQDGRLTGRYRHGDCGPRKAALIRMHYDLGAYQRIYAYGDSREDRPMLALAHERWYRGRRIA</sequence>
<protein>
    <submittedName>
        <fullName evidence="2">HAD family hydrolase</fullName>
        <ecNumber evidence="2">3.1.3.-</ecNumber>
    </submittedName>
    <submittedName>
        <fullName evidence="1">HAD-IB family hydrolase</fullName>
    </submittedName>
</protein>
<dbReference type="RefSeq" id="WP_242156632.1">
    <property type="nucleotide sequence ID" value="NZ_CP131914.1"/>
</dbReference>
<dbReference type="EMBL" id="JAKJPQ010000001">
    <property type="protein sequence ID" value="MCI2260135.1"/>
    <property type="molecule type" value="Genomic_DNA"/>
</dbReference>
<dbReference type="NCBIfam" id="TIGR01488">
    <property type="entry name" value="HAD-SF-IB"/>
    <property type="match status" value="1"/>
</dbReference>
<keyword evidence="3" id="KW-1185">Reference proteome</keyword>
<dbReference type="GO" id="GO:0000287">
    <property type="term" value="F:magnesium ion binding"/>
    <property type="evidence" value="ECO:0007669"/>
    <property type="project" value="TreeGrafter"/>
</dbReference>
<dbReference type="GO" id="GO:0006564">
    <property type="term" value="P:L-serine biosynthetic process"/>
    <property type="evidence" value="ECO:0007669"/>
    <property type="project" value="TreeGrafter"/>
</dbReference>
<reference evidence="2" key="3">
    <citation type="submission" date="2023-08" db="EMBL/GenBank/DDBJ databases">
        <title>Complete genome sequence of Xanthomonas indica.</title>
        <authorList>
            <person name="Patil P.B."/>
            <person name="Rana R."/>
        </authorList>
    </citation>
    <scope>NUCLEOTIDE SEQUENCE</scope>
    <source>
        <strain evidence="2">PPL560</strain>
    </source>
</reference>
<dbReference type="AlphaFoldDB" id="A0AAU8IAM1"/>
<dbReference type="PANTHER" id="PTHR43344">
    <property type="entry name" value="PHOSPHOSERINE PHOSPHATASE"/>
    <property type="match status" value="1"/>
</dbReference>
<keyword evidence="2" id="KW-0378">Hydrolase</keyword>
<dbReference type="NCBIfam" id="TIGR01490">
    <property type="entry name" value="HAD-SF-IB-hyp1"/>
    <property type="match status" value="1"/>
</dbReference>
<gene>
    <name evidence="1" type="ORF">L3V74_01170</name>
    <name evidence="2" type="ORF">Q7W82_09460</name>
</gene>
<name>A0AAU8IAM1_9XANT</name>
<dbReference type="KEGG" id="xin:Q7W82_09460"/>
<evidence type="ECO:0000313" key="1">
    <source>
        <dbReference type="EMBL" id="MCI2260135.1"/>
    </source>
</evidence>